<feature type="compositionally biased region" description="Low complexity" evidence="1">
    <location>
        <begin position="250"/>
        <end position="272"/>
    </location>
</feature>
<feature type="compositionally biased region" description="Pro residues" evidence="1">
    <location>
        <begin position="273"/>
        <end position="288"/>
    </location>
</feature>
<keyword evidence="2" id="KW-0812">Transmembrane</keyword>
<keyword evidence="2" id="KW-0472">Membrane</keyword>
<dbReference type="EMBL" id="AQPH01000025">
    <property type="protein sequence ID" value="EPY01938.1"/>
    <property type="molecule type" value="Genomic_DNA"/>
</dbReference>
<dbReference type="PANTHER" id="PTHR43081">
    <property type="entry name" value="ADENYLATE CYCLASE, TERMINAL-DIFFERENTIATION SPECIFIC-RELATED"/>
    <property type="match status" value="1"/>
</dbReference>
<dbReference type="InterPro" id="IPR050697">
    <property type="entry name" value="Adenylyl/Guanylyl_Cyclase_3/4"/>
</dbReference>
<dbReference type="PANTHER" id="PTHR43081:SF19">
    <property type="entry name" value="PH-SENSITIVE ADENYLATE CYCLASE RV1264"/>
    <property type="match status" value="1"/>
</dbReference>
<dbReference type="PROSITE" id="PS50125">
    <property type="entry name" value="GUANYLATE_CYCLASE_2"/>
    <property type="match status" value="1"/>
</dbReference>
<keyword evidence="2" id="KW-1133">Transmembrane helix</keyword>
<feature type="region of interest" description="Disordered" evidence="1">
    <location>
        <begin position="65"/>
        <end position="110"/>
    </location>
</feature>
<evidence type="ECO:0000313" key="5">
    <source>
        <dbReference type="Proteomes" id="UP000015350"/>
    </source>
</evidence>
<reference evidence="4 5" key="1">
    <citation type="submission" date="2013-04" db="EMBL/GenBank/DDBJ databases">
        <authorList>
            <person name="Kuznetsov B."/>
            <person name="Ivanovsky R."/>
        </authorList>
    </citation>
    <scope>NUCLEOTIDE SEQUENCE [LARGE SCALE GENOMIC DNA]</scope>
    <source>
        <strain evidence="4 5">MGU-K5</strain>
    </source>
</reference>
<organism evidence="4 5">
    <name type="scientific">Magnetospirillum fulvum MGU-K5</name>
    <dbReference type="NCBI Taxonomy" id="1316936"/>
    <lineage>
        <taxon>Bacteria</taxon>
        <taxon>Pseudomonadati</taxon>
        <taxon>Pseudomonadota</taxon>
        <taxon>Alphaproteobacteria</taxon>
        <taxon>Rhodospirillales</taxon>
        <taxon>Rhodospirillaceae</taxon>
        <taxon>Magnetospirillum</taxon>
    </lineage>
</organism>
<proteinExistence type="predicted"/>
<dbReference type="InterPro" id="IPR001054">
    <property type="entry name" value="A/G_cyclase"/>
</dbReference>
<dbReference type="Pfam" id="PF00211">
    <property type="entry name" value="Guanylate_cyc"/>
    <property type="match status" value="1"/>
</dbReference>
<feature type="transmembrane region" description="Helical" evidence="2">
    <location>
        <begin position="161"/>
        <end position="183"/>
    </location>
</feature>
<accession>S9SCY7</accession>
<dbReference type="SMART" id="SM00044">
    <property type="entry name" value="CYCc"/>
    <property type="match status" value="1"/>
</dbReference>
<evidence type="ECO:0000256" key="2">
    <source>
        <dbReference type="SAM" id="Phobius"/>
    </source>
</evidence>
<dbReference type="GO" id="GO:0035556">
    <property type="term" value="P:intracellular signal transduction"/>
    <property type="evidence" value="ECO:0007669"/>
    <property type="project" value="InterPro"/>
</dbReference>
<dbReference type="Proteomes" id="UP000015350">
    <property type="component" value="Unassembled WGS sequence"/>
</dbReference>
<dbReference type="RefSeq" id="WP_021132013.1">
    <property type="nucleotide sequence ID" value="NZ_AQPH01000025.1"/>
</dbReference>
<sequence length="587" mass="63446">MIIVHFEVYVLESRGWMLHARYPRLDRDEAMQEARELEVSMGLRVKVLRETYNTETNAFDEAEVYISGNAPPPPKQTAAPAKGKTSRRAAPPPKARMRAAPPHRAKPKDNSIGSAAAVLTRFTLILLAAVGLGLVSLRLMQTIVLELYNYGFRITPDDYNHLQAVLFTLVVLLVSVPLGLRFLPTHALLPKGPVGGTMSPRTDPKLKKSLNKLVARVAAEGGAEPTIPDRWEDDPKAVVPLPLDFDFGAASEPSEPAAESSSAPEAPSVVPAAAPPPSPAPAAPPVPPVKDAATELCDRFLDGAIRAAKTSGMAFDQYQRFALNLYMAGAVGALAESRRLDDATRRRLLAHAFNRLDASPDMAAGFEARMGEYMMEPRYMRLIQAGRAGIETLELGDAHGVHSVLLSILRDWNRPATEKKASIMTVMFTDMVGSTDMTQARGDVAAQEIVRRHNAIVRTSLAQFSGKEIKHTGDGIMASFASAANAVEASIQIHREVAAHNAGQPNLPLHLRIGLNAGEPIQEEDDLFGVTVQLAARVCAATQSDRTLCTTVVKDLASGKGGAFDSAGSFALKGFREKIPLWDVVWR</sequence>
<dbReference type="OrthoDB" id="7374210at2"/>
<dbReference type="Gene3D" id="3.30.70.1230">
    <property type="entry name" value="Nucleotide cyclase"/>
    <property type="match status" value="1"/>
</dbReference>
<dbReference type="eggNOG" id="COG2114">
    <property type="taxonomic scope" value="Bacteria"/>
</dbReference>
<evidence type="ECO:0000256" key="1">
    <source>
        <dbReference type="SAM" id="MobiDB-lite"/>
    </source>
</evidence>
<feature type="domain" description="Guanylate cyclase" evidence="3">
    <location>
        <begin position="425"/>
        <end position="539"/>
    </location>
</feature>
<dbReference type="SUPFAM" id="SSF55073">
    <property type="entry name" value="Nucleotide cyclase"/>
    <property type="match status" value="1"/>
</dbReference>
<protein>
    <recommendedName>
        <fullName evidence="3">Guanylate cyclase domain-containing protein</fullName>
    </recommendedName>
</protein>
<comment type="caution">
    <text evidence="4">The sequence shown here is derived from an EMBL/GenBank/DDBJ whole genome shotgun (WGS) entry which is preliminary data.</text>
</comment>
<evidence type="ECO:0000259" key="3">
    <source>
        <dbReference type="PROSITE" id="PS50125"/>
    </source>
</evidence>
<dbReference type="GO" id="GO:0004016">
    <property type="term" value="F:adenylate cyclase activity"/>
    <property type="evidence" value="ECO:0007669"/>
    <property type="project" value="UniProtKB-ARBA"/>
</dbReference>
<evidence type="ECO:0000313" key="4">
    <source>
        <dbReference type="EMBL" id="EPY01938.1"/>
    </source>
</evidence>
<dbReference type="STRING" id="1316936.K678_08364"/>
<gene>
    <name evidence="4" type="ORF">K678_08364</name>
</gene>
<dbReference type="CDD" id="cd07302">
    <property type="entry name" value="CHD"/>
    <property type="match status" value="1"/>
</dbReference>
<feature type="region of interest" description="Disordered" evidence="1">
    <location>
        <begin position="250"/>
        <end position="289"/>
    </location>
</feature>
<dbReference type="InterPro" id="IPR029787">
    <property type="entry name" value="Nucleotide_cyclase"/>
</dbReference>
<name>S9SCY7_MAGFU</name>
<feature type="transmembrane region" description="Helical" evidence="2">
    <location>
        <begin position="118"/>
        <end position="141"/>
    </location>
</feature>
<dbReference type="AlphaFoldDB" id="S9SCY7"/>
<dbReference type="GO" id="GO:0006171">
    <property type="term" value="P:cAMP biosynthetic process"/>
    <property type="evidence" value="ECO:0007669"/>
    <property type="project" value="TreeGrafter"/>
</dbReference>
<feature type="compositionally biased region" description="Basic residues" evidence="1">
    <location>
        <begin position="95"/>
        <end position="106"/>
    </location>
</feature>
<dbReference type="PATRIC" id="fig|1316936.3.peg.1671"/>